<organism evidence="10 11">
    <name type="scientific">Allomyces macrogynus (strain ATCC 38327)</name>
    <name type="common">Allomyces javanicus var. macrogynus</name>
    <dbReference type="NCBI Taxonomy" id="578462"/>
    <lineage>
        <taxon>Eukaryota</taxon>
        <taxon>Fungi</taxon>
        <taxon>Fungi incertae sedis</taxon>
        <taxon>Blastocladiomycota</taxon>
        <taxon>Blastocladiomycetes</taxon>
        <taxon>Blastocladiales</taxon>
        <taxon>Blastocladiaceae</taxon>
        <taxon>Allomyces</taxon>
    </lineage>
</organism>
<feature type="region of interest" description="Disordered" evidence="8">
    <location>
        <begin position="2616"/>
        <end position="2647"/>
    </location>
</feature>
<feature type="region of interest" description="Disordered" evidence="8">
    <location>
        <begin position="2237"/>
        <end position="2260"/>
    </location>
</feature>
<evidence type="ECO:0000256" key="8">
    <source>
        <dbReference type="SAM" id="MobiDB-lite"/>
    </source>
</evidence>
<evidence type="ECO:0000256" key="6">
    <source>
        <dbReference type="ARBA" id="ARBA00023242"/>
    </source>
</evidence>
<feature type="domain" description="TRAF-type" evidence="9">
    <location>
        <begin position="2716"/>
        <end position="2788"/>
    </location>
</feature>
<comment type="subcellular location">
    <subcellularLocation>
        <location evidence="1">Nucleus</location>
    </subcellularLocation>
</comment>
<feature type="compositionally biased region" description="Basic and acidic residues" evidence="8">
    <location>
        <begin position="389"/>
        <end position="399"/>
    </location>
</feature>
<feature type="compositionally biased region" description="Acidic residues" evidence="8">
    <location>
        <begin position="2625"/>
        <end position="2638"/>
    </location>
</feature>
<evidence type="ECO:0000256" key="1">
    <source>
        <dbReference type="ARBA" id="ARBA00004123"/>
    </source>
</evidence>
<keyword evidence="3" id="KW-0677">Repeat</keyword>
<keyword evidence="6" id="KW-0539">Nucleus</keyword>
<feature type="compositionally biased region" description="Polar residues" evidence="8">
    <location>
        <begin position="2242"/>
        <end position="2256"/>
    </location>
</feature>
<dbReference type="GO" id="GO:0005634">
    <property type="term" value="C:nucleus"/>
    <property type="evidence" value="ECO:0007669"/>
    <property type="project" value="UniProtKB-SubCell"/>
</dbReference>
<dbReference type="PROSITE" id="PS00028">
    <property type="entry name" value="ZINC_FINGER_C2H2_1"/>
    <property type="match status" value="1"/>
</dbReference>
<accession>A0A0L0SW55</accession>
<dbReference type="InterPro" id="IPR013087">
    <property type="entry name" value="Znf_C2H2_type"/>
</dbReference>
<dbReference type="PROSITE" id="PS50145">
    <property type="entry name" value="ZF_TRAF"/>
    <property type="match status" value="1"/>
</dbReference>
<dbReference type="Proteomes" id="UP000054350">
    <property type="component" value="Unassembled WGS sequence"/>
</dbReference>
<dbReference type="GO" id="GO:0000978">
    <property type="term" value="F:RNA polymerase II cis-regulatory region sequence-specific DNA binding"/>
    <property type="evidence" value="ECO:0007669"/>
    <property type="project" value="TreeGrafter"/>
</dbReference>
<feature type="compositionally biased region" description="Polar residues" evidence="8">
    <location>
        <begin position="400"/>
        <end position="410"/>
    </location>
</feature>
<protein>
    <recommendedName>
        <fullName evidence="9">TRAF-type domain-containing protein</fullName>
    </recommendedName>
</protein>
<reference evidence="10 11" key="1">
    <citation type="submission" date="2009-11" db="EMBL/GenBank/DDBJ databases">
        <title>Annotation of Allomyces macrogynus ATCC 38327.</title>
        <authorList>
            <consortium name="The Broad Institute Genome Sequencing Platform"/>
            <person name="Russ C."/>
            <person name="Cuomo C."/>
            <person name="Burger G."/>
            <person name="Gray M.W."/>
            <person name="Holland P.W.H."/>
            <person name="King N."/>
            <person name="Lang F.B.F."/>
            <person name="Roger A.J."/>
            <person name="Ruiz-Trillo I."/>
            <person name="Young S.K."/>
            <person name="Zeng Q."/>
            <person name="Gargeya S."/>
            <person name="Fitzgerald M."/>
            <person name="Haas B."/>
            <person name="Abouelleil A."/>
            <person name="Alvarado L."/>
            <person name="Arachchi H.M."/>
            <person name="Berlin A."/>
            <person name="Chapman S.B."/>
            <person name="Gearin G."/>
            <person name="Goldberg J."/>
            <person name="Griggs A."/>
            <person name="Gujja S."/>
            <person name="Hansen M."/>
            <person name="Heiman D."/>
            <person name="Howarth C."/>
            <person name="Larimer J."/>
            <person name="Lui A."/>
            <person name="MacDonald P.J.P."/>
            <person name="McCowen C."/>
            <person name="Montmayeur A."/>
            <person name="Murphy C."/>
            <person name="Neiman D."/>
            <person name="Pearson M."/>
            <person name="Priest M."/>
            <person name="Roberts A."/>
            <person name="Saif S."/>
            <person name="Shea T."/>
            <person name="Sisk P."/>
            <person name="Stolte C."/>
            <person name="Sykes S."/>
            <person name="Wortman J."/>
            <person name="Nusbaum C."/>
            <person name="Birren B."/>
        </authorList>
    </citation>
    <scope>NUCLEOTIDE SEQUENCE [LARGE SCALE GENOMIC DNA]</scope>
    <source>
        <strain evidence="10 11">ATCC 38327</strain>
    </source>
</reference>
<evidence type="ECO:0000256" key="5">
    <source>
        <dbReference type="ARBA" id="ARBA00022833"/>
    </source>
</evidence>
<evidence type="ECO:0000313" key="11">
    <source>
        <dbReference type="Proteomes" id="UP000054350"/>
    </source>
</evidence>
<keyword evidence="2 7" id="KW-0479">Metal-binding</keyword>
<dbReference type="VEuPathDB" id="FungiDB:AMAG_11244"/>
<dbReference type="EMBL" id="GG745351">
    <property type="protein sequence ID" value="KNE66747.1"/>
    <property type="molecule type" value="Genomic_DNA"/>
</dbReference>
<dbReference type="STRING" id="578462.A0A0L0SW55"/>
<keyword evidence="5 7" id="KW-0862">Zinc</keyword>
<feature type="zinc finger region" description="TRAF-type" evidence="7">
    <location>
        <begin position="2716"/>
        <end position="2788"/>
    </location>
</feature>
<feature type="region of interest" description="Disordered" evidence="8">
    <location>
        <begin position="1"/>
        <end position="22"/>
    </location>
</feature>
<sequence>MMVTVDPRATSAEVVEHGASTTQQRGMEPLADVWQVDENVVVVNIRAPDSSGQLRNITAVVGTGRSATDFAAVLDLAKAKGLSIDLVVIPHGTDDQYGGLASTLRLMANVKVDIATVIPTALQNACFIVHGSSARASLNNDKDAPVTIRAGLASLIAKLNKLFPGRVMDATCFVHPHHEGDAAVKIWYPPQGFLSGVDLLGLVSSGRIADLFEKYGRLFGCKVAADSADRSQDVAGVGQLDSQRSDLVDHQVAPGQAARDWNDIKGILDACRHKPHCGNAEHKHALAEIVCVSFQGHTYDGEKSLTDADMQVGLSMRLLVRAGRFSLLTGDDSLGRKQEGKDALALEKLLPKNDRLVMVMGDQGDALHGSGQRPLLLGRCSMHLGERSNDTLEDAHGEGTESTVNTTASGSRGPGRVHLHAVILRLPESHHGLESFQSAVDQDGAINRHFAAVIENHCRAPSTMIHAHVKGAKLESVLVHCPTASMLRRAAYDPYCVHSFRHTAVSGKRPADNSFLQLCHDAVPFFATFASASQLNAENIGADATSLDLTFAEDMPFVTQFGHSSMSVACRHITLRKDTDRIKLEKFDAELQFKSHSLKMRLKEPLWSAKEAPMRALTLVEQAPLDPSCGRVHAFLEDHQLLESLSSRFPGQWGHIRDKFVRAHVSLHFFPLSFGQASLPTASLNVELVCRLDNSEIDNVIHLATDFVPYSSENKIDDEGVQNQSLPRWSIQVLGRTVAAFLPSKVLEPQEQLAFAAAVDDGGRMHAHLVPSPKWTIEGMAEQITGWRAAGIFAKKMFPATIKVHDLWVVAPFALSPRFERADIHGFGALVSVHPSDSPFPTSVAFLNTCMLKGHVNLQLSQENWTIDAASLSIVQKSAAEAVLDLPDCPIRSAAGSGLRVESVSVEMHRSDLARVLSVRFAVAGDLKLSIGVEAPVAIHDCMGEITLAHVQASSGLHILNGSFTASFGSARACVQFTCNADARYSWAAVLRADANGQAGDDAVIPRLLALPSNENEKCGFKVSAADLLVELGRADSNAWSLCLDGAAMASFLGSLPVPGSESSLTLGGTVYARVFAKSSDPRYGDFAGTLDVTWGDALMRKAVKTLVAMRWRENESIDFVLALRGCNIHDLVPDCLQTIVPCENVAATVKYLSKTAKEEGKYETKFDLELNALSSKQQQRKTTARLTIISKPKAPVEGQVKIDNLDLTALFDHQGHAMPPDLQTVLSKARISWTKGASDKKQQNQFRIAGKLTIGQDTTFTTTGVMDWENSQVAMWALIGKARMSVHALDKLLHGRLGMQLGKFVASDFDVTLLYASNWPADPNKAHNRALFDKHLQDDMLALAWRIKDETWPASSLFALQFAVTDLGFLHSSLNGVSGAVFVNQLDASEEGKNWSTAKQIEGAEMQQQGQSQHVTTPRFGIAVTDTRRLPIGGSFISEHGKKHKLSLVGNLERGLQAAKFQLSARADPPVAISVKDLLMKVSGTTITHPIMTFANVTLELFKVSLTNCAPDQRDSVIFVVDARIRFGKTEPLPLIIKVRGGVRPGFCISCKPEETTSCAALLGSLNDKLNKLHESVGAFGISWLELQRNWNSGDPQALNVHAGSSSAAQVAPANVWSLTAQIWIQLGNCWKFIGARNAFQGTLIVHENMDVQVYVNLADFQLAGINFSAHISFAHDAKGSRGGIDVDADIKINGEPWAAISGTLSISVLGDVSGMLKLKAPDPKPIGTPKEPQKPNGIDLGQVHSCLSGTFLCDTAVRCNPTSPRPLSSFGGIILVRDGLPQRDQTSIRVAFDLPLENFLFCTASNISLLTGLAMFIKDAKVLQRLWWMEYYLPSVSGFGLLWKPNPLTRISSEVTNRFLDTKEPSVMAFEQFLLKNEAFQLGTIGAGFLGAVKLFGSQWHLMGAVMIQTKLLLLDVCIKVNIDPMRIRFTESMDPILTVCGIDEKTTTLDIDRQVRAEFRLDLGNGNLCLDAEVGVEVALFGIKRMVGGRMLFCKDDNNAPSFRIAVRFSVTNSSRQTVTLHGSFFFKLAQLCQIDENNKNLVSTLLPAHIQLAMLPKAIALDLAIQSRADPDPENPHAEHGLVECLVNAIKDHYRCYFATIDAFLETAESALHGVGKMSAVEWVHSLAADVICGARYILSAADQKIDLITSFMAKLTASALEIRALHIGGALSTDTGLVAYISFDLMVLGFKLKGGIRIAIGTNFLQSLAQFIAAVLLIKQGGGTAGLGEFIPRIDDQGNTPPTQPAESTAPASPLEMASLDASKREEMGKWANRLEPKIARVIKALQDATNKLPTTLPEAMKNSIGDPDVNPKKVSHMRLTELIKAGGEFKGDASKEKERCFPCPGCEELVVGSQLEGHLVKCRLFVKCDVDTCGQLLRANNKRKATPTSCLCCPATFETHEQLVHHCTSECDAFTIRPDNASSAAWAVSTSSSATSTVSCQVVLAPGSDAEEHVLGAPKPSPAVSSVRLARAEPCPFGCGHHWMSWSVLETHLPTCPNVPIVCPVPGCTPRHARPINDWSSLWRHILLVCKGTAPMTCHVCQEQARSPRAFLLHLLQKCSRKPRKCSKCGHLCTSPEDEARHLHQECTKNMVACPLSVCKPYAKCNEPDHFSTDHPEPLADDYEDDLDEDAGHDDHQPGPDLELSAELLKATSRSQAELMADDCPELELYALYKLATAVIEVRGKGAMRFKCRAEFCDLAFKSAKALEEHMRMECTFFEVPCKHCGILVCFMDMAKHHSNECHSAEGQRCPRECSSALLPRSQLGNHMAVDCTRAPFVCLFCPDRLKTVDGLVHHIVEVHGASSKLGTAIKCRQQGCNQQFTTGWAYLIHQFTTCTRMRQCGMPSCWAQMPVHQVGSHWATTCEAKIPNLICQTTRTTKLTRSRSGSRTASTTVRLPRHWVK</sequence>
<dbReference type="PANTHER" id="PTHR24376:SF235">
    <property type="entry name" value="C2H2-TYPE DOMAIN-CONTAINING PROTEIN"/>
    <property type="match status" value="1"/>
</dbReference>
<dbReference type="SMART" id="SM00355">
    <property type="entry name" value="ZnF_C2H2"/>
    <property type="match status" value="4"/>
</dbReference>
<keyword evidence="4 7" id="KW-0863">Zinc-finger</keyword>
<evidence type="ECO:0000256" key="3">
    <source>
        <dbReference type="ARBA" id="ARBA00022737"/>
    </source>
</evidence>
<feature type="compositionally biased region" description="Low complexity" evidence="8">
    <location>
        <begin position="2889"/>
        <end position="2901"/>
    </location>
</feature>
<dbReference type="GO" id="GO:0008270">
    <property type="term" value="F:zinc ion binding"/>
    <property type="evidence" value="ECO:0007669"/>
    <property type="project" value="UniProtKB-KW"/>
</dbReference>
<dbReference type="InterPro" id="IPR001293">
    <property type="entry name" value="Znf_TRAF"/>
</dbReference>
<name>A0A0L0SW55_ALLM3</name>
<evidence type="ECO:0000313" key="10">
    <source>
        <dbReference type="EMBL" id="KNE66747.1"/>
    </source>
</evidence>
<keyword evidence="11" id="KW-1185">Reference proteome</keyword>
<dbReference type="OrthoDB" id="1630758at2759"/>
<reference evidence="11" key="2">
    <citation type="submission" date="2009-11" db="EMBL/GenBank/DDBJ databases">
        <title>The Genome Sequence of Allomyces macrogynus strain ATCC 38327.</title>
        <authorList>
            <consortium name="The Broad Institute Genome Sequencing Platform"/>
            <person name="Russ C."/>
            <person name="Cuomo C."/>
            <person name="Shea T."/>
            <person name="Young S.K."/>
            <person name="Zeng Q."/>
            <person name="Koehrsen M."/>
            <person name="Haas B."/>
            <person name="Borodovsky M."/>
            <person name="Guigo R."/>
            <person name="Alvarado L."/>
            <person name="Berlin A."/>
            <person name="Borenstein D."/>
            <person name="Chen Z."/>
            <person name="Engels R."/>
            <person name="Freedman E."/>
            <person name="Gellesch M."/>
            <person name="Goldberg J."/>
            <person name="Griggs A."/>
            <person name="Gujja S."/>
            <person name="Heiman D."/>
            <person name="Hepburn T."/>
            <person name="Howarth C."/>
            <person name="Jen D."/>
            <person name="Larson L."/>
            <person name="Lewis B."/>
            <person name="Mehta T."/>
            <person name="Park D."/>
            <person name="Pearson M."/>
            <person name="Roberts A."/>
            <person name="Saif S."/>
            <person name="Shenoy N."/>
            <person name="Sisk P."/>
            <person name="Stolte C."/>
            <person name="Sykes S."/>
            <person name="Walk T."/>
            <person name="White J."/>
            <person name="Yandava C."/>
            <person name="Burger G."/>
            <person name="Gray M.W."/>
            <person name="Holland P.W.H."/>
            <person name="King N."/>
            <person name="Lang F.B.F."/>
            <person name="Roger A.J."/>
            <person name="Ruiz-Trillo I."/>
            <person name="Lander E."/>
            <person name="Nusbaum C."/>
        </authorList>
    </citation>
    <scope>NUCLEOTIDE SEQUENCE [LARGE SCALE GENOMIC DNA]</scope>
    <source>
        <strain evidence="11">ATCC 38327</strain>
    </source>
</reference>
<proteinExistence type="predicted"/>
<feature type="region of interest" description="Disordered" evidence="8">
    <location>
        <begin position="2889"/>
        <end position="2908"/>
    </location>
</feature>
<evidence type="ECO:0000256" key="2">
    <source>
        <dbReference type="ARBA" id="ARBA00022723"/>
    </source>
</evidence>
<evidence type="ECO:0000256" key="4">
    <source>
        <dbReference type="ARBA" id="ARBA00022771"/>
    </source>
</evidence>
<evidence type="ECO:0000259" key="9">
    <source>
        <dbReference type="PROSITE" id="PS50145"/>
    </source>
</evidence>
<feature type="region of interest" description="Disordered" evidence="8">
    <location>
        <begin position="389"/>
        <end position="413"/>
    </location>
</feature>
<gene>
    <name evidence="10" type="ORF">AMAG_11244</name>
</gene>
<dbReference type="GO" id="GO:0001228">
    <property type="term" value="F:DNA-binding transcription activator activity, RNA polymerase II-specific"/>
    <property type="evidence" value="ECO:0007669"/>
    <property type="project" value="TreeGrafter"/>
</dbReference>
<dbReference type="PANTHER" id="PTHR24376">
    <property type="entry name" value="ZINC FINGER PROTEIN"/>
    <property type="match status" value="1"/>
</dbReference>
<evidence type="ECO:0000256" key="7">
    <source>
        <dbReference type="PROSITE-ProRule" id="PRU00207"/>
    </source>
</evidence>